<dbReference type="AlphaFoldDB" id="Q0ULW1"/>
<dbReference type="RefSeq" id="XP_001797598.1">
    <property type="nucleotide sequence ID" value="XM_001797546.1"/>
</dbReference>
<feature type="compositionally biased region" description="Pro residues" evidence="1">
    <location>
        <begin position="423"/>
        <end position="434"/>
    </location>
</feature>
<name>Q0ULW1_PHANO</name>
<gene>
    <name evidence="2" type="ORF">SNOG_07253</name>
</gene>
<feature type="compositionally biased region" description="Pro residues" evidence="1">
    <location>
        <begin position="442"/>
        <end position="453"/>
    </location>
</feature>
<dbReference type="EMBL" id="CH445334">
    <property type="protein sequence ID" value="EAT85904.2"/>
    <property type="molecule type" value="Genomic_DNA"/>
</dbReference>
<dbReference type="InParanoid" id="Q0ULW1"/>
<feature type="region of interest" description="Disordered" evidence="1">
    <location>
        <begin position="421"/>
        <end position="453"/>
    </location>
</feature>
<dbReference type="Proteomes" id="UP000001055">
    <property type="component" value="Unassembled WGS sequence"/>
</dbReference>
<accession>Q0ULW1</accession>
<dbReference type="KEGG" id="pno:SNOG_07253"/>
<sequence length="583" mass="64919">MTARHKAEPGIKHIRRVIVVTNNAIGRPKFGERPKNDLNIFFQIENVPTNDVTDDKPQGAESRRARVVQYEKSKDSDGAALKEKVIAGQVGLDILIRFTVVGDNLVVNSAPDALHQAYLAIGTSTLCAMKSTDRGAGIQQGDNRNPASAESIWSPSEKVKYRARAYKTYKWDEVGPVPHATDFVYQGWAQTMFDLAPNRFPDPVAWVFKRFKHWDPTSQAPLQDQTYRLYGGSGPVYRCTGAINQLAINTNDGIVLFQSAISPKVATRSNWDHEAAENELPQLRSRADFAFLEWWALRRRDVIPKTALFSCAISDITDLATHRLISRYILARGMFDMENWPAQNSVFNTNTPEGLALLGSPAAQPCVALLVQHKKDLGIKQIVSVTVFRSPTRRSEKNPNIWLIYPNMVFKIEDVPQQQILPDPSPNFIPPPRVVVPDPQAGLPPRPNPVAPQPVAPQPVIPGPSTPQPNARSADRMAAREDPAPAIAYHIKQERDGKRIGIESEFWGNKARLCGGEGWSRYRFIAAFGFRIMHAPYCDGDGATSVGWWVIFAGFKVCVDYSPMIVVWLLEVFFPVFGDTADG</sequence>
<evidence type="ECO:0000256" key="1">
    <source>
        <dbReference type="SAM" id="MobiDB-lite"/>
    </source>
</evidence>
<reference evidence="3" key="1">
    <citation type="journal article" date="2007" name="Plant Cell">
        <title>Dothideomycete-plant interactions illuminated by genome sequencing and EST analysis of the wheat pathogen Stagonospora nodorum.</title>
        <authorList>
            <person name="Hane J.K."/>
            <person name="Lowe R.G."/>
            <person name="Solomon P.S."/>
            <person name="Tan K.C."/>
            <person name="Schoch C.L."/>
            <person name="Spatafora J.W."/>
            <person name="Crous P.W."/>
            <person name="Kodira C."/>
            <person name="Birren B.W."/>
            <person name="Galagan J.E."/>
            <person name="Torriani S.F."/>
            <person name="McDonald B.A."/>
            <person name="Oliver R.P."/>
        </authorList>
    </citation>
    <scope>NUCLEOTIDE SEQUENCE [LARGE SCALE GENOMIC DNA]</scope>
    <source>
        <strain evidence="3">SN15 / ATCC MYA-4574 / FGSC 10173</strain>
    </source>
</reference>
<protein>
    <submittedName>
        <fullName evidence="2">Uncharacterized protein</fullName>
    </submittedName>
</protein>
<evidence type="ECO:0000313" key="2">
    <source>
        <dbReference type="EMBL" id="EAT85904.2"/>
    </source>
</evidence>
<dbReference type="VEuPathDB" id="FungiDB:JI435_072530"/>
<dbReference type="VEuPathDB" id="FungiDB:JI435_305140"/>
<dbReference type="GeneID" id="5974488"/>
<evidence type="ECO:0000313" key="3">
    <source>
        <dbReference type="Proteomes" id="UP000001055"/>
    </source>
</evidence>
<organism evidence="2 3">
    <name type="scientific">Phaeosphaeria nodorum (strain SN15 / ATCC MYA-4574 / FGSC 10173)</name>
    <name type="common">Glume blotch fungus</name>
    <name type="synonym">Parastagonospora nodorum</name>
    <dbReference type="NCBI Taxonomy" id="321614"/>
    <lineage>
        <taxon>Eukaryota</taxon>
        <taxon>Fungi</taxon>
        <taxon>Dikarya</taxon>
        <taxon>Ascomycota</taxon>
        <taxon>Pezizomycotina</taxon>
        <taxon>Dothideomycetes</taxon>
        <taxon>Pleosporomycetidae</taxon>
        <taxon>Pleosporales</taxon>
        <taxon>Pleosporineae</taxon>
        <taxon>Phaeosphaeriaceae</taxon>
        <taxon>Parastagonospora</taxon>
    </lineage>
</organism>
<proteinExistence type="predicted"/>